<feature type="domain" description="Peptidase M12A" evidence="4">
    <location>
        <begin position="15"/>
        <end position="224"/>
    </location>
</feature>
<dbReference type="PROSITE" id="PS51864">
    <property type="entry name" value="ASTACIN"/>
    <property type="match status" value="1"/>
</dbReference>
<dbReference type="InterPro" id="IPR001506">
    <property type="entry name" value="Peptidase_M12A"/>
</dbReference>
<evidence type="ECO:0000256" key="2">
    <source>
        <dbReference type="PROSITE-ProRule" id="PRU01211"/>
    </source>
</evidence>
<feature type="chain" id="PRO_5004179312" evidence="3">
    <location>
        <begin position="17"/>
        <end position="233"/>
    </location>
</feature>
<dbReference type="GO" id="GO:0006508">
    <property type="term" value="P:proteolysis"/>
    <property type="evidence" value="ECO:0007669"/>
    <property type="project" value="UniProtKB-KW"/>
</dbReference>
<gene>
    <name evidence="5" type="primary">MTP-2</name>
</gene>
<sequence>MKYFVLCFCAFFVVNADEEDDLPRNPLWDAYKDDNGKYVIPYVINGSYGEEKKVLFEMMDEIDKNTCVRFIPRSTEQDYIEIVNRLGEGTGAVVGKPGGKSIVLLESSKILNDPTPAPVMQTLMKIIGLPPEHIRPERKDHIKIHWENIEKGYEAFFALSSVKPDPYGIPYDYYSIMHYKKDAFAKPGTITMETLDKRYQDIIGNQEKPSKLDYKKICTKYKCDICMGEKMKY</sequence>
<reference evidence="5" key="1">
    <citation type="journal article" date="2007" name="Mol. Biochem. Parasitol.">
        <title>Molecular cloning and characterization of Ac-MTP-2, an astacin-like metalloprotease released by adult Ancylostoma caninum.</title>
        <authorList>
            <person name="Feng J."/>
            <person name="Zhan B."/>
            <person name="Liu Y."/>
            <person name="Liu S."/>
            <person name="Williamson A."/>
            <person name="Goud G."/>
            <person name="Loukas A."/>
            <person name="Hotez P."/>
        </authorList>
    </citation>
    <scope>NUCLEOTIDE SEQUENCE</scope>
</reference>
<dbReference type="PANTHER" id="PTHR10127">
    <property type="entry name" value="DISCOIDIN, CUB, EGF, LAMININ , AND ZINC METALLOPROTEASE DOMAIN CONTAINING"/>
    <property type="match status" value="1"/>
</dbReference>
<keyword evidence="3" id="KW-0732">Signal</keyword>
<organism evidence="5">
    <name type="scientific">Ancylostoma caninum</name>
    <name type="common">Dog hookworm</name>
    <dbReference type="NCBI Taxonomy" id="29170"/>
    <lineage>
        <taxon>Eukaryota</taxon>
        <taxon>Metazoa</taxon>
        <taxon>Ecdysozoa</taxon>
        <taxon>Nematoda</taxon>
        <taxon>Chromadorea</taxon>
        <taxon>Rhabditida</taxon>
        <taxon>Rhabditina</taxon>
        <taxon>Rhabditomorpha</taxon>
        <taxon>Strongyloidea</taxon>
        <taxon>Ancylostomatidae</taxon>
        <taxon>Ancylostomatinae</taxon>
        <taxon>Ancylostoma</taxon>
    </lineage>
</organism>
<dbReference type="AlphaFoldDB" id="Q0Z889"/>
<comment type="caution">
    <text evidence="2">Lacks conserved residue(s) required for the propagation of feature annotation.</text>
</comment>
<dbReference type="Gene3D" id="3.40.390.10">
    <property type="entry name" value="Collagenase (Catalytic Domain)"/>
    <property type="match status" value="1"/>
</dbReference>
<dbReference type="EMBL" id="DQ665302">
    <property type="protein sequence ID" value="ABG49116.1"/>
    <property type="molecule type" value="mRNA"/>
</dbReference>
<proteinExistence type="evidence at transcript level"/>
<dbReference type="CDD" id="cd04280">
    <property type="entry name" value="ZnMc_astacin_like"/>
    <property type="match status" value="1"/>
</dbReference>
<dbReference type="Pfam" id="PF01400">
    <property type="entry name" value="Astacin"/>
    <property type="match status" value="1"/>
</dbReference>
<evidence type="ECO:0000256" key="1">
    <source>
        <dbReference type="ARBA" id="ARBA00023157"/>
    </source>
</evidence>
<dbReference type="SUPFAM" id="SSF55486">
    <property type="entry name" value="Metalloproteases ('zincins'), catalytic domain"/>
    <property type="match status" value="1"/>
</dbReference>
<keyword evidence="5" id="KW-0645">Protease</keyword>
<keyword evidence="5" id="KW-0378">Hydrolase</keyword>
<evidence type="ECO:0000259" key="4">
    <source>
        <dbReference type="PROSITE" id="PS51864"/>
    </source>
</evidence>
<dbReference type="PANTHER" id="PTHR10127:SF880">
    <property type="entry name" value="ZINC METALLOPROTEINASE NAS-5"/>
    <property type="match status" value="1"/>
</dbReference>
<dbReference type="InterPro" id="IPR034035">
    <property type="entry name" value="Astacin-like_dom"/>
</dbReference>
<keyword evidence="1" id="KW-1015">Disulfide bond</keyword>
<dbReference type="InterPro" id="IPR006026">
    <property type="entry name" value="Peptidase_Metallo"/>
</dbReference>
<dbReference type="InterPro" id="IPR024079">
    <property type="entry name" value="MetalloPept_cat_dom_sf"/>
</dbReference>
<accession>Q0Z889</accession>
<dbReference type="GO" id="GO:0008270">
    <property type="term" value="F:zinc ion binding"/>
    <property type="evidence" value="ECO:0007669"/>
    <property type="project" value="InterPro"/>
</dbReference>
<dbReference type="GO" id="GO:0004222">
    <property type="term" value="F:metalloendopeptidase activity"/>
    <property type="evidence" value="ECO:0007669"/>
    <property type="project" value="InterPro"/>
</dbReference>
<feature type="signal peptide" evidence="3">
    <location>
        <begin position="1"/>
        <end position="16"/>
    </location>
</feature>
<dbReference type="SMART" id="SM00235">
    <property type="entry name" value="ZnMc"/>
    <property type="match status" value="1"/>
</dbReference>
<evidence type="ECO:0000313" key="5">
    <source>
        <dbReference type="EMBL" id="ABG49116.1"/>
    </source>
</evidence>
<protein>
    <submittedName>
        <fullName evidence="5">Metalloprotease-2</fullName>
    </submittedName>
</protein>
<keyword evidence="5" id="KW-0482">Metalloprotease</keyword>
<evidence type="ECO:0000256" key="3">
    <source>
        <dbReference type="SAM" id="SignalP"/>
    </source>
</evidence>
<name>Q0Z889_ANCCA</name>